<gene>
    <name evidence="1" type="ORF">CFOLD11_19250</name>
</gene>
<evidence type="ECO:0000313" key="1">
    <source>
        <dbReference type="EMBL" id="GKU25099.1"/>
    </source>
</evidence>
<dbReference type="AlphaFoldDB" id="A0A9W5Y1Z9"/>
<dbReference type="PANTHER" id="PTHR46246:SF1">
    <property type="entry name" value="GUANOSINE-3',5'-BIS(DIPHOSPHATE) 3'-PYROPHOSPHOHYDROLASE MESH1"/>
    <property type="match status" value="1"/>
</dbReference>
<dbReference type="PANTHER" id="PTHR46246">
    <property type="entry name" value="GUANOSINE-3',5'-BIS(DIPHOSPHATE) 3'-PYROPHOSPHOHYDROLASE MESH1"/>
    <property type="match status" value="1"/>
</dbReference>
<evidence type="ECO:0000313" key="2">
    <source>
        <dbReference type="Proteomes" id="UP001057868"/>
    </source>
</evidence>
<accession>A0A9W5Y1Z9</accession>
<dbReference type="RefSeq" id="WP_261852066.1">
    <property type="nucleotide sequence ID" value="NZ_BQXY01000002.1"/>
</dbReference>
<reference evidence="1" key="1">
    <citation type="journal article" date="2023" name="Int. J. Syst. Evol. Microbiol.">
        <title>&lt;i&gt;Clostridium folliculivorans&lt;/i&gt; sp. nov., isolated from soil samples of an organic paddy in Japan.</title>
        <authorList>
            <person name="Tazawa J."/>
            <person name="Kobayashi H."/>
            <person name="Tanizawa Y."/>
            <person name="Uchino A."/>
            <person name="Tanaka F."/>
            <person name="Urashima Y."/>
            <person name="Miura S."/>
            <person name="Sakamoto M."/>
            <person name="Ohkuma M."/>
            <person name="Tohno M."/>
        </authorList>
    </citation>
    <scope>NUCLEOTIDE SEQUENCE</scope>
    <source>
        <strain evidence="1">D1-1</strain>
    </source>
</reference>
<dbReference type="InterPro" id="IPR052194">
    <property type="entry name" value="MESH1"/>
</dbReference>
<name>A0A9W5Y1Z9_9CLOT</name>
<dbReference type="GO" id="GO:0008893">
    <property type="term" value="F:guanosine-3',5'-bis(diphosphate) 3'-diphosphatase activity"/>
    <property type="evidence" value="ECO:0007669"/>
    <property type="project" value="TreeGrafter"/>
</dbReference>
<dbReference type="Gene3D" id="1.10.3210.10">
    <property type="entry name" value="Hypothetical protein af1432"/>
    <property type="match status" value="1"/>
</dbReference>
<organism evidence="1 2">
    <name type="scientific">Clostridium folliculivorans</name>
    <dbReference type="NCBI Taxonomy" id="2886038"/>
    <lineage>
        <taxon>Bacteria</taxon>
        <taxon>Bacillati</taxon>
        <taxon>Bacillota</taxon>
        <taxon>Clostridia</taxon>
        <taxon>Eubacteriales</taxon>
        <taxon>Clostridiaceae</taxon>
        <taxon>Clostridium</taxon>
    </lineage>
</organism>
<dbReference type="Proteomes" id="UP001057868">
    <property type="component" value="Unassembled WGS sequence"/>
</dbReference>
<evidence type="ECO:0008006" key="3">
    <source>
        <dbReference type="Google" id="ProtNLM"/>
    </source>
</evidence>
<dbReference type="SUPFAM" id="SSF109604">
    <property type="entry name" value="HD-domain/PDEase-like"/>
    <property type="match status" value="1"/>
</dbReference>
<dbReference type="EMBL" id="BQXY01000002">
    <property type="protein sequence ID" value="GKU25099.1"/>
    <property type="molecule type" value="Genomic_DNA"/>
</dbReference>
<proteinExistence type="predicted"/>
<comment type="caution">
    <text evidence="1">The sequence shown here is derived from an EMBL/GenBank/DDBJ whole genome shotgun (WGS) entry which is preliminary data.</text>
</comment>
<sequence length="158" mass="18273">MNSIAITIKTKKKVMKISYLEKAICLAVEKHKGQTDKGGMPYILHPIYVMSKMESEIEKIVAILHDVVEDTDTTFEDLKNMGFSGEVLSTLKCLTRGEEEDYFDYIGRIKVNPLAIKVKLADLEHNMDFRRIKDITDEDIIKRTRKYKKAWDELKSSI</sequence>
<keyword evidence="2" id="KW-1185">Reference proteome</keyword>
<protein>
    <recommendedName>
        <fullName evidence="3">GTP pyrophosphokinase</fullName>
    </recommendedName>
</protein>